<protein>
    <submittedName>
        <fullName evidence="2">Protein N-lysine methyltransferase METTL21A-like</fullName>
    </submittedName>
</protein>
<dbReference type="PANTHER" id="PTHR14614:SF132">
    <property type="entry name" value="PROTEIN-LYSINE METHYLTRANSFERASE C42C1.13"/>
    <property type="match status" value="1"/>
</dbReference>
<dbReference type="CDD" id="cd02440">
    <property type="entry name" value="AdoMet_MTases"/>
    <property type="match status" value="1"/>
</dbReference>
<evidence type="ECO:0000313" key="2">
    <source>
        <dbReference type="EMBL" id="KAL1541857.1"/>
    </source>
</evidence>
<dbReference type="Gene3D" id="3.40.50.150">
    <property type="entry name" value="Vaccinia Virus protein VP39"/>
    <property type="match status" value="1"/>
</dbReference>
<dbReference type="PANTHER" id="PTHR14614">
    <property type="entry name" value="HEPATOCELLULAR CARCINOMA-ASSOCIATED ANTIGEN"/>
    <property type="match status" value="1"/>
</dbReference>
<reference evidence="2 3" key="1">
    <citation type="submission" date="2024-06" db="EMBL/GenBank/DDBJ databases">
        <title>A chromosome level genome sequence of Diviner's sage (Salvia divinorum).</title>
        <authorList>
            <person name="Ford S.A."/>
            <person name="Ro D.-K."/>
            <person name="Ness R.W."/>
            <person name="Phillips M.A."/>
        </authorList>
    </citation>
    <scope>NUCLEOTIDE SEQUENCE [LARGE SCALE GENOMIC DNA]</scope>
    <source>
        <strain evidence="2">SAF-2024a</strain>
        <tissue evidence="2">Leaf</tissue>
    </source>
</reference>
<dbReference type="EMBL" id="JBEAFC010000009">
    <property type="protein sequence ID" value="KAL1541857.1"/>
    <property type="molecule type" value="Genomic_DNA"/>
</dbReference>
<name>A0ABD1GCL0_SALDI</name>
<dbReference type="InterPro" id="IPR019410">
    <property type="entry name" value="Methyltransf_16"/>
</dbReference>
<accession>A0ABD1GCL0</accession>
<organism evidence="2 3">
    <name type="scientific">Salvia divinorum</name>
    <name type="common">Maria pastora</name>
    <name type="synonym">Diviner's sage</name>
    <dbReference type="NCBI Taxonomy" id="28513"/>
    <lineage>
        <taxon>Eukaryota</taxon>
        <taxon>Viridiplantae</taxon>
        <taxon>Streptophyta</taxon>
        <taxon>Embryophyta</taxon>
        <taxon>Tracheophyta</taxon>
        <taxon>Spermatophyta</taxon>
        <taxon>Magnoliopsida</taxon>
        <taxon>eudicotyledons</taxon>
        <taxon>Gunneridae</taxon>
        <taxon>Pentapetalae</taxon>
        <taxon>asterids</taxon>
        <taxon>lamiids</taxon>
        <taxon>Lamiales</taxon>
        <taxon>Lamiaceae</taxon>
        <taxon>Nepetoideae</taxon>
        <taxon>Mentheae</taxon>
        <taxon>Salviinae</taxon>
        <taxon>Salvia</taxon>
        <taxon>Salvia subgen. Calosphace</taxon>
    </lineage>
</organism>
<comment type="caution">
    <text evidence="2">The sequence shown here is derived from an EMBL/GenBank/DDBJ whole genome shotgun (WGS) entry which is preliminary data.</text>
</comment>
<sequence>MSEAAVNHQQNHAETEQDPPPPQIHHLHSINSAILIRQLPSQGLSFQLWPAAAALVSLLDRQALPRLLLPADNRPLNILELGSGTGLVGIAAAALLGAAVTATDLPHVLPNLQHNVDANAAALAPRGGRVRVAALSWGDAAQMESVGGDFDVVLGSDVVYHDHLYEPLLQTMRFLLLGREREVVFVMAHLKRWKKESAFFKKANKFFHVEIVHRDSPSGGDRVGVNVYTFVRRTAAAAVKSNK</sequence>
<keyword evidence="3" id="KW-1185">Reference proteome</keyword>
<gene>
    <name evidence="2" type="ORF">AAHA92_26028</name>
</gene>
<feature type="region of interest" description="Disordered" evidence="1">
    <location>
        <begin position="1"/>
        <end position="24"/>
    </location>
</feature>
<dbReference type="InterPro" id="IPR029063">
    <property type="entry name" value="SAM-dependent_MTases_sf"/>
</dbReference>
<dbReference type="SUPFAM" id="SSF53335">
    <property type="entry name" value="S-adenosyl-L-methionine-dependent methyltransferases"/>
    <property type="match status" value="1"/>
</dbReference>
<dbReference type="Proteomes" id="UP001567538">
    <property type="component" value="Unassembled WGS sequence"/>
</dbReference>
<dbReference type="AlphaFoldDB" id="A0ABD1GCL0"/>
<proteinExistence type="predicted"/>
<dbReference type="Pfam" id="PF10294">
    <property type="entry name" value="Methyltransf_16"/>
    <property type="match status" value="1"/>
</dbReference>
<evidence type="ECO:0000256" key="1">
    <source>
        <dbReference type="SAM" id="MobiDB-lite"/>
    </source>
</evidence>
<evidence type="ECO:0000313" key="3">
    <source>
        <dbReference type="Proteomes" id="UP001567538"/>
    </source>
</evidence>